<dbReference type="Proteomes" id="UP000292957">
    <property type="component" value="Unassembled WGS sequence"/>
</dbReference>
<gene>
    <name evidence="1" type="ORF">BD311DRAFT_309340</name>
</gene>
<protein>
    <submittedName>
        <fullName evidence="1">Uncharacterized protein</fullName>
    </submittedName>
</protein>
<sequence length="81" mass="9531">MVCGFSLGFFVCIWTPRGGIEDVSRFTELRQVTNFSLWCRSHMLSRRRKVRQVAIRRRLGKLTSPRMCVHTRAGRIHHSMI</sequence>
<reference evidence="1" key="1">
    <citation type="submission" date="2019-01" db="EMBL/GenBank/DDBJ databases">
        <title>Draft genome sequences of three monokaryotic isolates of the white-rot basidiomycete fungus Dichomitus squalens.</title>
        <authorList>
            <consortium name="DOE Joint Genome Institute"/>
            <person name="Lopez S.C."/>
            <person name="Andreopoulos B."/>
            <person name="Pangilinan J."/>
            <person name="Lipzen A."/>
            <person name="Riley R."/>
            <person name="Ahrendt S."/>
            <person name="Ng V."/>
            <person name="Barry K."/>
            <person name="Daum C."/>
            <person name="Grigoriev I.V."/>
            <person name="Hilden K.S."/>
            <person name="Makela M.R."/>
            <person name="de Vries R.P."/>
        </authorList>
    </citation>
    <scope>NUCLEOTIDE SEQUENCE [LARGE SCALE GENOMIC DNA]</scope>
    <source>
        <strain evidence="1">OM18370.1</strain>
    </source>
</reference>
<dbReference type="EMBL" id="ML143418">
    <property type="protein sequence ID" value="TBU28787.1"/>
    <property type="molecule type" value="Genomic_DNA"/>
</dbReference>
<evidence type="ECO:0000313" key="1">
    <source>
        <dbReference type="EMBL" id="TBU28787.1"/>
    </source>
</evidence>
<organism evidence="1">
    <name type="scientific">Dichomitus squalens</name>
    <dbReference type="NCBI Taxonomy" id="114155"/>
    <lineage>
        <taxon>Eukaryota</taxon>
        <taxon>Fungi</taxon>
        <taxon>Dikarya</taxon>
        <taxon>Basidiomycota</taxon>
        <taxon>Agaricomycotina</taxon>
        <taxon>Agaricomycetes</taxon>
        <taxon>Polyporales</taxon>
        <taxon>Polyporaceae</taxon>
        <taxon>Dichomitus</taxon>
    </lineage>
</organism>
<name>A0A4Q9MNT0_9APHY</name>
<dbReference type="AlphaFoldDB" id="A0A4Q9MNT0"/>
<accession>A0A4Q9MNT0</accession>
<proteinExistence type="predicted"/>